<comment type="subcellular location">
    <subcellularLocation>
        <location evidence="1">Nucleus</location>
    </subcellularLocation>
</comment>
<feature type="region of interest" description="Disordered" evidence="9">
    <location>
        <begin position="85"/>
        <end position="180"/>
    </location>
</feature>
<evidence type="ECO:0000256" key="9">
    <source>
        <dbReference type="SAM" id="MobiDB-lite"/>
    </source>
</evidence>
<feature type="compositionally biased region" description="Gly residues" evidence="9">
    <location>
        <begin position="158"/>
        <end position="167"/>
    </location>
</feature>
<dbReference type="Pfam" id="PF04410">
    <property type="entry name" value="Gar1"/>
    <property type="match status" value="1"/>
</dbReference>
<feature type="compositionally biased region" description="Polar residues" evidence="9">
    <location>
        <begin position="396"/>
        <end position="409"/>
    </location>
</feature>
<dbReference type="InterPro" id="IPR007504">
    <property type="entry name" value="H/ACA_rnp_Gar1/Naf1"/>
</dbReference>
<keyword evidence="6" id="KW-0597">Phosphoprotein</keyword>
<dbReference type="InterPro" id="IPR040309">
    <property type="entry name" value="Naf1"/>
</dbReference>
<dbReference type="Proteomes" id="UP000734854">
    <property type="component" value="Unassembled WGS sequence"/>
</dbReference>
<dbReference type="PANTHER" id="PTHR31633:SF1">
    <property type="entry name" value="H_ACA RIBONUCLEOPROTEIN COMPLEX NON-CORE SUBUNIT NAF1"/>
    <property type="match status" value="1"/>
</dbReference>
<evidence type="ECO:0000256" key="5">
    <source>
        <dbReference type="ARBA" id="ARBA00022552"/>
    </source>
</evidence>
<proteinExistence type="inferred from homology"/>
<dbReference type="GO" id="GO:0003723">
    <property type="term" value="F:RNA binding"/>
    <property type="evidence" value="ECO:0007669"/>
    <property type="project" value="UniProtKB-KW"/>
</dbReference>
<keyword evidence="11" id="KW-1185">Reference proteome</keyword>
<feature type="region of interest" description="Disordered" evidence="9">
    <location>
        <begin position="1"/>
        <end position="57"/>
    </location>
</feature>
<evidence type="ECO:0000256" key="3">
    <source>
        <dbReference type="ARBA" id="ARBA00021438"/>
    </source>
</evidence>
<comment type="caution">
    <text evidence="10">The sequence shown here is derived from an EMBL/GenBank/DDBJ whole genome shotgun (WGS) entry which is preliminary data.</text>
</comment>
<keyword evidence="7" id="KW-0694">RNA-binding</keyword>
<dbReference type="GO" id="GO:0000493">
    <property type="term" value="P:box H/ACA snoRNP assembly"/>
    <property type="evidence" value="ECO:0007669"/>
    <property type="project" value="InterPro"/>
</dbReference>
<dbReference type="AlphaFoldDB" id="A0A8J5LJX4"/>
<dbReference type="OrthoDB" id="21550at2759"/>
<dbReference type="PANTHER" id="PTHR31633">
    <property type="entry name" value="H/ACA RIBONUCLEOPROTEIN COMPLEX NON-CORE SUBUNIT NAF1"/>
    <property type="match status" value="1"/>
</dbReference>
<evidence type="ECO:0000256" key="7">
    <source>
        <dbReference type="ARBA" id="ARBA00022884"/>
    </source>
</evidence>
<evidence type="ECO:0000313" key="10">
    <source>
        <dbReference type="EMBL" id="KAG6515238.1"/>
    </source>
</evidence>
<dbReference type="GO" id="GO:0001522">
    <property type="term" value="P:pseudouridine synthesis"/>
    <property type="evidence" value="ECO:0007669"/>
    <property type="project" value="InterPro"/>
</dbReference>
<dbReference type="GO" id="GO:0006364">
    <property type="term" value="P:rRNA processing"/>
    <property type="evidence" value="ECO:0007669"/>
    <property type="project" value="UniProtKB-KW"/>
</dbReference>
<feature type="compositionally biased region" description="Acidic residues" evidence="9">
    <location>
        <begin position="130"/>
        <end position="141"/>
    </location>
</feature>
<feature type="compositionally biased region" description="Basic and acidic residues" evidence="9">
    <location>
        <begin position="339"/>
        <end position="353"/>
    </location>
</feature>
<evidence type="ECO:0000256" key="4">
    <source>
        <dbReference type="ARBA" id="ARBA00022517"/>
    </source>
</evidence>
<evidence type="ECO:0000313" key="11">
    <source>
        <dbReference type="Proteomes" id="UP000734854"/>
    </source>
</evidence>
<keyword evidence="4" id="KW-0690">Ribosome biogenesis</keyword>
<name>A0A8J5LJX4_ZINOF</name>
<feature type="region of interest" description="Disordered" evidence="9">
    <location>
        <begin position="607"/>
        <end position="635"/>
    </location>
</feature>
<sequence length="635" mass="68204">MDEEKINPSSPDGSLTHGSPPRSPAFDLPVEAPRESSTVDEGVFVPSSNGGGESVSSALNADAFMSNSSELDIPIYEKMEGVSLSGNCEDLLPDPPVPVAAGEVTRQHPLSEDDDMDSGSEGGETRSDDSESDESSSEDSDSSTSTGSSEDEKEGDAGSHGVGGVGIEEGPIGSDDEEEVLSCPVKSKNELEVLPPVPPVEVSLEPHHQTIPVGLISSVFGNRVIVEGSVDHNPLNEGSILWITETRIPLGIIDEIFGPVKNPYYVVRYNSEKDVPVGIIEGTAVSFVMEFAAYVLDKDISKRGYDASGENDEEVFNEMEFSDDEKETEYKRSLRQTKRGTDDFKFGNREKGTQKKKTRDKGTGANKSNIPTFSHGPETVEQSGPGTRGHNKPSRLCNSGSVKSLSSRHLASGSGVAQAAPLAVNALSNPATPSYQLSQHQHASPGHAMPFLQQTNPSMAFRMPIHLQQQQQQQTFWPPSVPMQELQNVMLAHGMQQQIAAMTGLQMNLFLNQQLENQARLHQHQNNILMPSHPQLFQMLSTPNLPQIGINSSCALVPPTLVGQIGIGQAPLMPMPAVQGVSPMLGNHQSHGQPFLAASRQSAITDRMQFNPGSSSGSGRMPRRKGGGNSFKRGT</sequence>
<keyword evidence="5" id="KW-0698">rRNA processing</keyword>
<evidence type="ECO:0000256" key="8">
    <source>
        <dbReference type="ARBA" id="ARBA00023242"/>
    </source>
</evidence>
<protein>
    <recommendedName>
        <fullName evidence="3">H/ACA ribonucleoprotein complex non-core subunit NAF1</fullName>
    </recommendedName>
</protein>
<evidence type="ECO:0000256" key="6">
    <source>
        <dbReference type="ARBA" id="ARBA00022553"/>
    </source>
</evidence>
<comment type="similarity">
    <text evidence="2">Belongs to the NAF1 family.</text>
</comment>
<feature type="region of interest" description="Disordered" evidence="9">
    <location>
        <begin position="306"/>
        <end position="409"/>
    </location>
</feature>
<evidence type="ECO:0000256" key="1">
    <source>
        <dbReference type="ARBA" id="ARBA00004123"/>
    </source>
</evidence>
<feature type="compositionally biased region" description="Acidic residues" evidence="9">
    <location>
        <begin position="309"/>
        <end position="327"/>
    </location>
</feature>
<accession>A0A8J5LJX4</accession>
<dbReference type="FunFam" id="2.40.10.230:FF:000002">
    <property type="entry name" value="H/ACA ribonucleoprotein complex non-core subunit NAF1"/>
    <property type="match status" value="1"/>
</dbReference>
<organism evidence="10 11">
    <name type="scientific">Zingiber officinale</name>
    <name type="common">Ginger</name>
    <name type="synonym">Amomum zingiber</name>
    <dbReference type="NCBI Taxonomy" id="94328"/>
    <lineage>
        <taxon>Eukaryota</taxon>
        <taxon>Viridiplantae</taxon>
        <taxon>Streptophyta</taxon>
        <taxon>Embryophyta</taxon>
        <taxon>Tracheophyta</taxon>
        <taxon>Spermatophyta</taxon>
        <taxon>Magnoliopsida</taxon>
        <taxon>Liliopsida</taxon>
        <taxon>Zingiberales</taxon>
        <taxon>Zingiberaceae</taxon>
        <taxon>Zingiber</taxon>
    </lineage>
</organism>
<reference evidence="10 11" key="1">
    <citation type="submission" date="2020-08" db="EMBL/GenBank/DDBJ databases">
        <title>Plant Genome Project.</title>
        <authorList>
            <person name="Zhang R.-G."/>
        </authorList>
    </citation>
    <scope>NUCLEOTIDE SEQUENCE [LARGE SCALE GENOMIC DNA]</scope>
    <source>
        <tissue evidence="10">Rhizome</tissue>
    </source>
</reference>
<dbReference type="EMBL" id="JACMSC010000007">
    <property type="protein sequence ID" value="KAG6515238.1"/>
    <property type="molecule type" value="Genomic_DNA"/>
</dbReference>
<feature type="compositionally biased region" description="Polar residues" evidence="9">
    <location>
        <begin position="7"/>
        <end position="17"/>
    </location>
</feature>
<keyword evidence="8" id="KW-0539">Nucleus</keyword>
<evidence type="ECO:0000256" key="2">
    <source>
        <dbReference type="ARBA" id="ARBA00009801"/>
    </source>
</evidence>
<dbReference type="GO" id="GO:0005634">
    <property type="term" value="C:nucleus"/>
    <property type="evidence" value="ECO:0007669"/>
    <property type="project" value="UniProtKB-SubCell"/>
</dbReference>
<dbReference type="GO" id="GO:0005732">
    <property type="term" value="C:sno(s)RNA-containing ribonucleoprotein complex"/>
    <property type="evidence" value="ECO:0007669"/>
    <property type="project" value="InterPro"/>
</dbReference>
<gene>
    <name evidence="10" type="ORF">ZIOFF_025623</name>
</gene>